<evidence type="ECO:0000256" key="1">
    <source>
        <dbReference type="SAM" id="MobiDB-lite"/>
    </source>
</evidence>
<dbReference type="RefSeq" id="WP_170011023.1">
    <property type="nucleotide sequence ID" value="NZ_JABCRE010000002.1"/>
</dbReference>
<dbReference type="Proteomes" id="UP000561181">
    <property type="component" value="Unassembled WGS sequence"/>
</dbReference>
<keyword evidence="2" id="KW-1133">Transmembrane helix</keyword>
<feature type="region of interest" description="Disordered" evidence="1">
    <location>
        <begin position="34"/>
        <end position="63"/>
    </location>
</feature>
<comment type="caution">
    <text evidence="3">The sequence shown here is derived from an EMBL/GenBank/DDBJ whole genome shotgun (WGS) entry which is preliminary data.</text>
</comment>
<feature type="compositionally biased region" description="Gly residues" evidence="1">
    <location>
        <begin position="47"/>
        <end position="63"/>
    </location>
</feature>
<reference evidence="3 4" key="1">
    <citation type="submission" date="2020-04" db="EMBL/GenBank/DDBJ databases">
        <authorList>
            <person name="Liu A."/>
        </authorList>
    </citation>
    <scope>NUCLEOTIDE SEQUENCE [LARGE SCALE GENOMIC DNA]</scope>
    <source>
        <strain evidence="3 4">RZ02</strain>
    </source>
</reference>
<evidence type="ECO:0000256" key="2">
    <source>
        <dbReference type="SAM" id="Phobius"/>
    </source>
</evidence>
<dbReference type="EMBL" id="JABCRE010000002">
    <property type="protein sequence ID" value="NMW31505.1"/>
    <property type="molecule type" value="Genomic_DNA"/>
</dbReference>
<organism evidence="3 4">
    <name type="scientific">Pontixanthobacter rizhaonensis</name>
    <dbReference type="NCBI Taxonomy" id="2730337"/>
    <lineage>
        <taxon>Bacteria</taxon>
        <taxon>Pseudomonadati</taxon>
        <taxon>Pseudomonadota</taxon>
        <taxon>Alphaproteobacteria</taxon>
        <taxon>Sphingomonadales</taxon>
        <taxon>Erythrobacteraceae</taxon>
        <taxon>Pontixanthobacter</taxon>
    </lineage>
</organism>
<protein>
    <submittedName>
        <fullName evidence="3">Uncharacterized protein</fullName>
    </submittedName>
</protein>
<dbReference type="AlphaFoldDB" id="A0A848QMY2"/>
<feature type="compositionally biased region" description="Basic and acidic residues" evidence="1">
    <location>
        <begin position="34"/>
        <end position="44"/>
    </location>
</feature>
<accession>A0A848QMY2</accession>
<proteinExistence type="predicted"/>
<evidence type="ECO:0000313" key="4">
    <source>
        <dbReference type="Proteomes" id="UP000561181"/>
    </source>
</evidence>
<evidence type="ECO:0000313" key="3">
    <source>
        <dbReference type="EMBL" id="NMW31505.1"/>
    </source>
</evidence>
<feature type="transmembrane region" description="Helical" evidence="2">
    <location>
        <begin position="6"/>
        <end position="24"/>
    </location>
</feature>
<keyword evidence="4" id="KW-1185">Reference proteome</keyword>
<gene>
    <name evidence="3" type="ORF">HKD42_05485</name>
</gene>
<keyword evidence="2" id="KW-0472">Membrane</keyword>
<sequence>MIYVLTISLALAMAGALIFGVLRISMWMTDRKEASGTHPWHDSGHGNSDGYGDSGGADGGGGD</sequence>
<keyword evidence="2" id="KW-0812">Transmembrane</keyword>
<name>A0A848QMY2_9SPHN</name>